<dbReference type="EMBL" id="CAJMWS010000092">
    <property type="protein sequence ID" value="CAE6360366.1"/>
    <property type="molecule type" value="Genomic_DNA"/>
</dbReference>
<keyword evidence="2" id="KW-0472">Membrane</keyword>
<proteinExistence type="predicted"/>
<feature type="transmembrane region" description="Helical" evidence="2">
    <location>
        <begin position="40"/>
        <end position="68"/>
    </location>
</feature>
<reference evidence="3" key="1">
    <citation type="submission" date="2021-01" db="EMBL/GenBank/DDBJ databases">
        <authorList>
            <person name="Kaushik A."/>
        </authorList>
    </citation>
    <scope>NUCLEOTIDE SEQUENCE</scope>
    <source>
        <strain evidence="3">AG1-1C</strain>
    </source>
</reference>
<evidence type="ECO:0008006" key="5">
    <source>
        <dbReference type="Google" id="ProtNLM"/>
    </source>
</evidence>
<organism evidence="3 4">
    <name type="scientific">Rhizoctonia solani</name>
    <dbReference type="NCBI Taxonomy" id="456999"/>
    <lineage>
        <taxon>Eukaryota</taxon>
        <taxon>Fungi</taxon>
        <taxon>Dikarya</taxon>
        <taxon>Basidiomycota</taxon>
        <taxon>Agaricomycotina</taxon>
        <taxon>Agaricomycetes</taxon>
        <taxon>Cantharellales</taxon>
        <taxon>Ceratobasidiaceae</taxon>
        <taxon>Rhizoctonia</taxon>
    </lineage>
</organism>
<sequence>MSVPYSKLSDLSIDSSTAPSSHAEALPKHKGAVTTKTRPLMAWIVTLSPFIAHCILSIGIAAFVLYYLNRRGFNVADHIAYVQTTQDKLKLPFSLTQSDVVTILSALIVVQKWALTAYMAPLCWRTIVFLMEKPGLRRQDLKGLVRYRLLTPWLSFASIPTFVIGSLLLLGLAANLTSPVLTGSIKWDPQNLPIQNLSIPPVKFEEIEPGRRTSLPDWYTESETRRQGLMQKGVGLASIAWGLAAEKGVYKRVASSVEALGVNTTIENVTIPYFFTHSIDWIKKESEIPAYVMDKGPRTAIWDSLSLVPGPIHLLYDGIAVLLRYPTAPGNWSNDSLVSRRIDERRLLAFWFGTRENNITQGLPSGTYKYTINDTQRHYAFAWVNFTAGAGKCTKHHCTISSPSTIQNNASVTPESHPLTFQSLAMAPAIAASLVNQNSSLPSSWNDTNQYIEALLQRSYSGAWNILIRHLRTSDANSSYHPSLPSLVADVSQLRVYVWLGLQLSVTLLGCVSLIILSQLSELPLIEDTALIAFYLNTTQLPESDSPHTFVKGSLMVKDEGQRLKVKVE</sequence>
<comment type="caution">
    <text evidence="3">The sequence shown here is derived from an EMBL/GenBank/DDBJ whole genome shotgun (WGS) entry which is preliminary data.</text>
</comment>
<dbReference type="Proteomes" id="UP000663846">
    <property type="component" value="Unassembled WGS sequence"/>
</dbReference>
<evidence type="ECO:0000256" key="1">
    <source>
        <dbReference type="SAM" id="MobiDB-lite"/>
    </source>
</evidence>
<name>A0A8H2ZW79_9AGAM</name>
<gene>
    <name evidence="3" type="ORF">RDB_LOCUS18472</name>
</gene>
<feature type="region of interest" description="Disordered" evidence="1">
    <location>
        <begin position="1"/>
        <end position="30"/>
    </location>
</feature>
<dbReference type="AlphaFoldDB" id="A0A8H2ZW79"/>
<evidence type="ECO:0000256" key="2">
    <source>
        <dbReference type="SAM" id="Phobius"/>
    </source>
</evidence>
<feature type="transmembrane region" description="Helical" evidence="2">
    <location>
        <begin position="153"/>
        <end position="174"/>
    </location>
</feature>
<keyword evidence="2" id="KW-0812">Transmembrane</keyword>
<accession>A0A8H2ZW79</accession>
<evidence type="ECO:0000313" key="4">
    <source>
        <dbReference type="Proteomes" id="UP000663846"/>
    </source>
</evidence>
<protein>
    <recommendedName>
        <fullName evidence="5">Transmembrane protein</fullName>
    </recommendedName>
</protein>
<keyword evidence="2" id="KW-1133">Transmembrane helix</keyword>
<evidence type="ECO:0000313" key="3">
    <source>
        <dbReference type="EMBL" id="CAE6360366.1"/>
    </source>
</evidence>